<proteinExistence type="predicted"/>
<evidence type="ECO:0000256" key="2">
    <source>
        <dbReference type="ARBA" id="ARBA00023155"/>
    </source>
</evidence>
<keyword evidence="1 4" id="KW-0238">DNA-binding</keyword>
<dbReference type="InterPro" id="IPR050224">
    <property type="entry name" value="TALE_homeobox"/>
</dbReference>
<evidence type="ECO:0000256" key="4">
    <source>
        <dbReference type="PROSITE-ProRule" id="PRU00108"/>
    </source>
</evidence>
<keyword evidence="2 4" id="KW-0371">Homeobox</keyword>
<dbReference type="InterPro" id="IPR001138">
    <property type="entry name" value="Zn2Cys6_DnaBD"/>
</dbReference>
<feature type="domain" description="Homeobox" evidence="7">
    <location>
        <begin position="240"/>
        <end position="295"/>
    </location>
</feature>
<evidence type="ECO:0000313" key="8">
    <source>
        <dbReference type="EMBL" id="KAF7548707.1"/>
    </source>
</evidence>
<organism evidence="8 9">
    <name type="scientific">Cylindrodendrum hubeiense</name>
    <dbReference type="NCBI Taxonomy" id="595255"/>
    <lineage>
        <taxon>Eukaryota</taxon>
        <taxon>Fungi</taxon>
        <taxon>Dikarya</taxon>
        <taxon>Ascomycota</taxon>
        <taxon>Pezizomycotina</taxon>
        <taxon>Sordariomycetes</taxon>
        <taxon>Hypocreomycetidae</taxon>
        <taxon>Hypocreales</taxon>
        <taxon>Nectriaceae</taxon>
        <taxon>Cylindrodendrum</taxon>
    </lineage>
</organism>
<feature type="domain" description="Zn(2)-C6 fungal-type" evidence="6">
    <location>
        <begin position="150"/>
        <end position="189"/>
    </location>
</feature>
<dbReference type="PANTHER" id="PTHR11850">
    <property type="entry name" value="HOMEOBOX PROTEIN TRANSCRIPTION FACTORS"/>
    <property type="match status" value="1"/>
</dbReference>
<dbReference type="SUPFAM" id="SSF46689">
    <property type="entry name" value="Homeodomain-like"/>
    <property type="match status" value="1"/>
</dbReference>
<dbReference type="InterPro" id="IPR009057">
    <property type="entry name" value="Homeodomain-like_sf"/>
</dbReference>
<dbReference type="PROSITE" id="PS50071">
    <property type="entry name" value="HOMEOBOX_2"/>
    <property type="match status" value="1"/>
</dbReference>
<evidence type="ECO:0000256" key="5">
    <source>
        <dbReference type="SAM" id="MobiDB-lite"/>
    </source>
</evidence>
<reference evidence="8" key="1">
    <citation type="submission" date="2020-03" db="EMBL/GenBank/DDBJ databases">
        <title>Draft Genome Sequence of Cylindrodendrum hubeiense.</title>
        <authorList>
            <person name="Buettner E."/>
            <person name="Kellner H."/>
        </authorList>
    </citation>
    <scope>NUCLEOTIDE SEQUENCE</scope>
    <source>
        <strain evidence="8">IHI 201604</strain>
    </source>
</reference>
<evidence type="ECO:0000313" key="9">
    <source>
        <dbReference type="Proteomes" id="UP000722485"/>
    </source>
</evidence>
<comment type="subcellular location">
    <subcellularLocation>
        <location evidence="4">Nucleus</location>
    </subcellularLocation>
</comment>
<dbReference type="Pfam" id="PF05920">
    <property type="entry name" value="Homeobox_KN"/>
    <property type="match status" value="1"/>
</dbReference>
<comment type="caution">
    <text evidence="8">The sequence shown here is derived from an EMBL/GenBank/DDBJ whole genome shotgun (WGS) entry which is preliminary data.</text>
</comment>
<evidence type="ECO:0000259" key="7">
    <source>
        <dbReference type="PROSITE" id="PS50071"/>
    </source>
</evidence>
<evidence type="ECO:0000256" key="1">
    <source>
        <dbReference type="ARBA" id="ARBA00023125"/>
    </source>
</evidence>
<dbReference type="GO" id="GO:0003677">
    <property type="term" value="F:DNA binding"/>
    <property type="evidence" value="ECO:0007669"/>
    <property type="project" value="UniProtKB-UniRule"/>
</dbReference>
<evidence type="ECO:0008006" key="10">
    <source>
        <dbReference type="Google" id="ProtNLM"/>
    </source>
</evidence>
<dbReference type="GO" id="GO:0008270">
    <property type="term" value="F:zinc ion binding"/>
    <property type="evidence" value="ECO:0007669"/>
    <property type="project" value="InterPro"/>
</dbReference>
<feature type="region of interest" description="Disordered" evidence="5">
    <location>
        <begin position="228"/>
        <end position="249"/>
    </location>
</feature>
<accession>A0A9P5H854</accession>
<dbReference type="PROSITE" id="PS50048">
    <property type="entry name" value="ZN2_CY6_FUNGAL_2"/>
    <property type="match status" value="1"/>
</dbReference>
<dbReference type="GO" id="GO:0005634">
    <property type="term" value="C:nucleus"/>
    <property type="evidence" value="ECO:0007669"/>
    <property type="project" value="UniProtKB-SubCell"/>
</dbReference>
<dbReference type="Proteomes" id="UP000722485">
    <property type="component" value="Unassembled WGS sequence"/>
</dbReference>
<gene>
    <name evidence="8" type="ORF">G7Z17_g6889</name>
</gene>
<protein>
    <recommendedName>
        <fullName evidence="10">Homeobox domain-containing protein</fullName>
    </recommendedName>
</protein>
<name>A0A9P5H854_9HYPO</name>
<keyword evidence="9" id="KW-1185">Reference proteome</keyword>
<dbReference type="InterPro" id="IPR001356">
    <property type="entry name" value="HD"/>
</dbReference>
<dbReference type="GO" id="GO:0000981">
    <property type="term" value="F:DNA-binding transcription factor activity, RNA polymerase II-specific"/>
    <property type="evidence" value="ECO:0007669"/>
    <property type="project" value="InterPro"/>
</dbReference>
<dbReference type="AlphaFoldDB" id="A0A9P5H854"/>
<sequence>MASSSSRQAVMDLSLDDLLFSVGDDSAMAVPYDEADDPIPQSRSPSNELGAVNGIYGLDSTATNPEILPTTELSKAEIDWQASFEHAKAVAAEPAADSPQLDAGFSFLDQLGGEMELDNTQLSNASAQIPTMTAIDEFFITNGAYRPPAPCSHCRRRRLQCLILQTTADNPNPTKSCSSCVALFRECSLSGREKRDPSAFETSWPVIGHLHGVSEQGGSLELLEEGQSSQPMAKGTPVSALSSKRTNTRSVRKTRVLRNWFANHIDHPYPSEEEKVALSGQSGLSKSQVVNWHQDISPGISDAPSIGHVSNGAMAELPPGGGPGIGFSHRERPFYPFKQPRFCG</sequence>
<dbReference type="InterPro" id="IPR008422">
    <property type="entry name" value="KN_HD"/>
</dbReference>
<feature type="DNA-binding region" description="Homeobox" evidence="4">
    <location>
        <begin position="242"/>
        <end position="296"/>
    </location>
</feature>
<dbReference type="EMBL" id="JAANBB010000141">
    <property type="protein sequence ID" value="KAF7548707.1"/>
    <property type="molecule type" value="Genomic_DNA"/>
</dbReference>
<keyword evidence="3 4" id="KW-0539">Nucleus</keyword>
<dbReference type="CDD" id="cd00086">
    <property type="entry name" value="homeodomain"/>
    <property type="match status" value="1"/>
</dbReference>
<dbReference type="Gene3D" id="1.10.10.60">
    <property type="entry name" value="Homeodomain-like"/>
    <property type="match status" value="1"/>
</dbReference>
<dbReference type="OrthoDB" id="10056939at2759"/>
<evidence type="ECO:0000259" key="6">
    <source>
        <dbReference type="PROSITE" id="PS50048"/>
    </source>
</evidence>
<evidence type="ECO:0000256" key="3">
    <source>
        <dbReference type="ARBA" id="ARBA00023242"/>
    </source>
</evidence>